<dbReference type="GO" id="GO:0034451">
    <property type="term" value="C:centriolar satellite"/>
    <property type="evidence" value="ECO:0007669"/>
    <property type="project" value="Ensembl"/>
</dbReference>
<evidence type="ECO:0000313" key="13">
    <source>
        <dbReference type="Ensembl" id="ENSPMRP00000025187.1"/>
    </source>
</evidence>
<dbReference type="InterPro" id="IPR055320">
    <property type="entry name" value="CEP72-like"/>
</dbReference>
<evidence type="ECO:0000256" key="5">
    <source>
        <dbReference type="ARBA" id="ARBA00023054"/>
    </source>
</evidence>
<dbReference type="GO" id="GO:0007099">
    <property type="term" value="P:centriole replication"/>
    <property type="evidence" value="ECO:0007669"/>
    <property type="project" value="Ensembl"/>
</dbReference>
<dbReference type="Proteomes" id="UP000472272">
    <property type="component" value="Chromosome 13"/>
</dbReference>
<feature type="coiled-coil region" evidence="9">
    <location>
        <begin position="656"/>
        <end position="721"/>
    </location>
</feature>
<dbReference type="GO" id="GO:0036064">
    <property type="term" value="C:ciliary basal body"/>
    <property type="evidence" value="ECO:0007669"/>
    <property type="project" value="Ensembl"/>
</dbReference>
<organism evidence="13 14">
    <name type="scientific">Podarcis muralis</name>
    <name type="common">Wall lizard</name>
    <name type="synonym">Lacerta muralis</name>
    <dbReference type="NCBI Taxonomy" id="64176"/>
    <lineage>
        <taxon>Eukaryota</taxon>
        <taxon>Metazoa</taxon>
        <taxon>Chordata</taxon>
        <taxon>Craniata</taxon>
        <taxon>Vertebrata</taxon>
        <taxon>Euteleostomi</taxon>
        <taxon>Lepidosauria</taxon>
        <taxon>Squamata</taxon>
        <taxon>Bifurcata</taxon>
        <taxon>Unidentata</taxon>
        <taxon>Episquamata</taxon>
        <taxon>Laterata</taxon>
        <taxon>Lacertibaenia</taxon>
        <taxon>Lacertidae</taxon>
        <taxon>Podarcis</taxon>
    </lineage>
</organism>
<dbReference type="OMA" id="HPRAKCT"/>
<evidence type="ECO:0000256" key="8">
    <source>
        <dbReference type="ARBA" id="ARBA00070210"/>
    </source>
</evidence>
<keyword evidence="11" id="KW-0472">Membrane</keyword>
<dbReference type="PANTHER" id="PTHR23311">
    <property type="entry name" value="HEAT SHOCK REGULATED 2"/>
    <property type="match status" value="1"/>
</dbReference>
<name>A0A670JQD0_PODMU</name>
<dbReference type="PANTHER" id="PTHR23311:SF7">
    <property type="entry name" value="CENTROSOMAL PROTEIN OF 72 KDA"/>
    <property type="match status" value="1"/>
</dbReference>
<evidence type="ECO:0000256" key="7">
    <source>
        <dbReference type="ARBA" id="ARBA00061023"/>
    </source>
</evidence>
<dbReference type="PROSITE" id="PS51450">
    <property type="entry name" value="LRR"/>
    <property type="match status" value="2"/>
</dbReference>
<keyword evidence="11" id="KW-1133">Transmembrane helix</keyword>
<accession>A0A670JQD0</accession>
<dbReference type="FunFam" id="3.80.10.10:FF:000489">
    <property type="entry name" value="Centrosomal protein of 72 kDa"/>
    <property type="match status" value="1"/>
</dbReference>
<keyword evidence="3" id="KW-0433">Leucine-rich repeat</keyword>
<feature type="compositionally biased region" description="Low complexity" evidence="10">
    <location>
        <begin position="72"/>
        <end position="93"/>
    </location>
</feature>
<dbReference type="InterPro" id="IPR001611">
    <property type="entry name" value="Leu-rich_rpt"/>
</dbReference>
<keyword evidence="4" id="KW-0677">Repeat</keyword>
<keyword evidence="6" id="KW-0206">Cytoskeleton</keyword>
<comment type="subcellular location">
    <subcellularLocation>
        <location evidence="1">Cytoplasm</location>
        <location evidence="1">Cytoskeleton</location>
        <location evidence="1">Microtubule organizing center</location>
        <location evidence="1">Centrosome</location>
    </subcellularLocation>
</comment>
<dbReference type="Gene3D" id="3.80.10.10">
    <property type="entry name" value="Ribonuclease Inhibitor"/>
    <property type="match status" value="1"/>
</dbReference>
<gene>
    <name evidence="13" type="primary">CEP72</name>
</gene>
<evidence type="ECO:0000313" key="14">
    <source>
        <dbReference type="Proteomes" id="UP000472272"/>
    </source>
</evidence>
<proteinExistence type="inferred from homology"/>
<sequence>MVRVLRQLHLFCTFWVSPDHGTYNGVVFCATHPALLLFFFSLFLLKAPPQPSISRPEAPKAELARPLPGNGAPDSSASEWAAASSGAAPLPQAEGPIGLFPARDQHDPAHAPCGDAGFPSGRAASARLKRKAMAAEGVPLTEESIRERVCLTHQNLADVRSLSLPGTYHEKISHLGNSLENFIHLKSLDLSRNALTTLEGLQHLTCLEKLNLYFNYISSLSEVFRLHSLTALKDVDFRLNPVVKNESDYRLFVIHMLPNLRQLDDRPVRDSERKASLLHFSTDHAYRFRKPPLVTRWTETESSAHPRVEYINFMSKKCLVMDKDDEAVLNLITKCEWDLSKPPGITGSTESHPKVEFHDLNSIHKIEDNTKRHRKPGASPPRLVLLQNWKQENLPKAAQLQNRNMLKASETNKEYRSLPTSPTLQVSHSALGQGHKKKKIGVRVSFLGAKSQELPKTDPNLKFHNEAEAYEKITSHAIFTPHPAPPEVNEIVVTSQKTTTGHGQKCKPQGVVQLADEGLYETGLECLLDLVDKHWNGCKSLHCNQTFLSQAETVLSAIQKSTPTDQQRPPAEHQELNNLRLERQALQKRISEQEEQFNAKINSLASDLNSAKKDRDILKHNLDKLLKEHAALKVHSPKMEQRTQNAEATQAAPLQIIKLENHHKLLADENASLKQRLQHFDKMQELTMMLQESHRTLVSTNERLLKELEEARCRHKVEVEQLHWNYNQLKKTLPPSNITQN</sequence>
<dbReference type="GO" id="GO:0005829">
    <property type="term" value="C:cytosol"/>
    <property type="evidence" value="ECO:0007669"/>
    <property type="project" value="Ensembl"/>
</dbReference>
<keyword evidence="11" id="KW-0812">Transmembrane</keyword>
<keyword evidence="5 9" id="KW-0175">Coiled coil</keyword>
<feature type="coiled-coil region" evidence="9">
    <location>
        <begin position="576"/>
        <end position="628"/>
    </location>
</feature>
<feature type="transmembrane region" description="Helical" evidence="11">
    <location>
        <begin position="25"/>
        <end position="45"/>
    </location>
</feature>
<dbReference type="GO" id="GO:0042802">
    <property type="term" value="F:identical protein binding"/>
    <property type="evidence" value="ECO:0007669"/>
    <property type="project" value="Ensembl"/>
</dbReference>
<dbReference type="SUPFAM" id="SSF52058">
    <property type="entry name" value="L domain-like"/>
    <property type="match status" value="1"/>
</dbReference>
<dbReference type="GO" id="GO:1904779">
    <property type="term" value="P:regulation of protein localization to centrosome"/>
    <property type="evidence" value="ECO:0007669"/>
    <property type="project" value="Ensembl"/>
</dbReference>
<evidence type="ECO:0000256" key="1">
    <source>
        <dbReference type="ARBA" id="ARBA00004300"/>
    </source>
</evidence>
<evidence type="ECO:0000259" key="12">
    <source>
        <dbReference type="SMART" id="SM00446"/>
    </source>
</evidence>
<evidence type="ECO:0000256" key="4">
    <source>
        <dbReference type="ARBA" id="ARBA00022737"/>
    </source>
</evidence>
<dbReference type="AlphaFoldDB" id="A0A670JQD0"/>
<dbReference type="InterPro" id="IPR032675">
    <property type="entry name" value="LRR_dom_sf"/>
</dbReference>
<dbReference type="GO" id="GO:0007051">
    <property type="term" value="P:spindle organization"/>
    <property type="evidence" value="ECO:0007669"/>
    <property type="project" value="Ensembl"/>
</dbReference>
<evidence type="ECO:0000256" key="2">
    <source>
        <dbReference type="ARBA" id="ARBA00022490"/>
    </source>
</evidence>
<reference evidence="13" key="3">
    <citation type="submission" date="2025-09" db="UniProtKB">
        <authorList>
            <consortium name="Ensembl"/>
        </authorList>
    </citation>
    <scope>IDENTIFICATION</scope>
</reference>
<evidence type="ECO:0000256" key="10">
    <source>
        <dbReference type="SAM" id="MobiDB-lite"/>
    </source>
</evidence>
<dbReference type="Ensembl" id="ENSPMRT00000026730.1">
    <property type="protein sequence ID" value="ENSPMRP00000025187.1"/>
    <property type="gene ID" value="ENSPMRG00000016297.1"/>
</dbReference>
<evidence type="ECO:0000256" key="9">
    <source>
        <dbReference type="SAM" id="Coils"/>
    </source>
</evidence>
<reference evidence="13" key="2">
    <citation type="submission" date="2025-08" db="UniProtKB">
        <authorList>
            <consortium name="Ensembl"/>
        </authorList>
    </citation>
    <scope>IDENTIFICATION</scope>
</reference>
<feature type="region of interest" description="Disordered" evidence="10">
    <location>
        <begin position="54"/>
        <end position="116"/>
    </location>
</feature>
<keyword evidence="14" id="KW-1185">Reference proteome</keyword>
<dbReference type="GO" id="GO:0033566">
    <property type="term" value="P:gamma-tubulin complex localization"/>
    <property type="evidence" value="ECO:0007669"/>
    <property type="project" value="Ensembl"/>
</dbReference>
<dbReference type="SMART" id="SM00446">
    <property type="entry name" value="LRRcap"/>
    <property type="match status" value="1"/>
</dbReference>
<dbReference type="Pfam" id="PF14580">
    <property type="entry name" value="LRR_9"/>
    <property type="match status" value="1"/>
</dbReference>
<dbReference type="InterPro" id="IPR003603">
    <property type="entry name" value="U2A'_phosphoprotein32A_C"/>
</dbReference>
<feature type="domain" description="U2A'/phosphoprotein 32 family A C-terminal" evidence="12">
    <location>
        <begin position="246"/>
        <end position="264"/>
    </location>
</feature>
<evidence type="ECO:0000256" key="11">
    <source>
        <dbReference type="SAM" id="Phobius"/>
    </source>
</evidence>
<protein>
    <recommendedName>
        <fullName evidence="8">Centrosomal protein of 72 kDa</fullName>
    </recommendedName>
</protein>
<dbReference type="GeneTree" id="ENSGT00530000063884"/>
<evidence type="ECO:0000256" key="3">
    <source>
        <dbReference type="ARBA" id="ARBA00022614"/>
    </source>
</evidence>
<evidence type="ECO:0000256" key="6">
    <source>
        <dbReference type="ARBA" id="ARBA00023212"/>
    </source>
</evidence>
<reference evidence="13 14" key="1">
    <citation type="journal article" date="2019" name="Proc. Natl. Acad. Sci. U.S.A.">
        <title>Regulatory changes in pterin and carotenoid genes underlie balanced color polymorphisms in the wall lizard.</title>
        <authorList>
            <person name="Andrade P."/>
            <person name="Pinho C."/>
            <person name="Perez I de Lanuza G."/>
            <person name="Afonso S."/>
            <person name="Brejcha J."/>
            <person name="Rubin C.J."/>
            <person name="Wallerman O."/>
            <person name="Pereira P."/>
            <person name="Sabatino S.J."/>
            <person name="Bellati A."/>
            <person name="Pellitteri-Rosa D."/>
            <person name="Bosakova Z."/>
            <person name="Bunikis I."/>
            <person name="Carretero M.A."/>
            <person name="Feiner N."/>
            <person name="Marsik P."/>
            <person name="Pauperio F."/>
            <person name="Salvi D."/>
            <person name="Soler L."/>
            <person name="While G.M."/>
            <person name="Uller T."/>
            <person name="Font E."/>
            <person name="Andersson L."/>
            <person name="Carneiro M."/>
        </authorList>
    </citation>
    <scope>NUCLEOTIDE SEQUENCE</scope>
</reference>
<keyword evidence="2" id="KW-0963">Cytoplasm</keyword>
<comment type="similarity">
    <text evidence="7">Belongs to the CEP72 family.</text>
</comment>